<dbReference type="RefSeq" id="XP_047773212.1">
    <property type="nucleotide sequence ID" value="XM_047925234.1"/>
</dbReference>
<dbReference type="EC" id="6.1.1.14" evidence="2"/>
<evidence type="ECO:0000256" key="9">
    <source>
        <dbReference type="SAM" id="MobiDB-lite"/>
    </source>
</evidence>
<evidence type="ECO:0000256" key="5">
    <source>
        <dbReference type="ARBA" id="ARBA00022840"/>
    </source>
</evidence>
<sequence length="684" mass="76618">MRLYSLPLKASRFCTIANLLVCKNHTAMANATPNKTAHPFERSRLESLLFGRFFYAPAFDIYGGVKGLYDFGPPGSSLQSNIIAEWRKHFIVQEHMLELDTAIITPAPVFETSGHVARFADWMVKDVETGEVLRADHLVKNVLQDRLDRDRLARDPAFQPKKEDDKKKKKAEKDKPKAEPVKLPDEVVAEYENILAKLDNYGGPELGELCQKHKITNPDTDNKVTEPKMFNLMFKTSIGPAGDVSGYLRPETAQGHFLNFNRLLAFNNGTVPFASAQIGRSFRNEISPRAGLLRVREFTMAEIEHFVDPEDKSHATFHEVRDVELDLLDRHVQESGSTKVARLSVGAAVDQGIIANETLGYFLARIYLFLTKIGINPKRLRFRQHMANEMAHYATDCWDAEIENSYGWTECVGCADRAAYDLTVHSEKTGHPLTVKQQLAEPIVTEREVAVPNKRLFGKTLGRSTPVVTGLLDAMDDAQLLKLKGELAQGAATIVSNDGQEFKLTPDLLTIERRTFRQTTREFTPNVIEPSFGLGRILYCLLEHSFWSREQDMDRGVLSLPALVAPTKVLIVPLSTKKELSPLVAEITAKLRKAGVFSRVDDSSQSIGKRYARNDMLGTPFGITVDFASVQNRTVTLRERDTTVQLIGPVDDVIATVTELVDDTIDWTEACKRLSIYDGVQAVE</sequence>
<evidence type="ECO:0000256" key="7">
    <source>
        <dbReference type="ARBA" id="ARBA00023146"/>
    </source>
</evidence>
<dbReference type="PROSITE" id="PS50862">
    <property type="entry name" value="AA_TRNA_LIGASE_II"/>
    <property type="match status" value="1"/>
</dbReference>
<dbReference type="NCBIfam" id="TIGR00389">
    <property type="entry name" value="glyS_dimeric"/>
    <property type="match status" value="1"/>
</dbReference>
<dbReference type="PRINTS" id="PR01043">
    <property type="entry name" value="TRNASYNTHGLY"/>
</dbReference>
<keyword evidence="6" id="KW-0648">Protein biosynthesis</keyword>
<dbReference type="InterPro" id="IPR006195">
    <property type="entry name" value="aa-tRNA-synth_II"/>
</dbReference>
<dbReference type="InterPro" id="IPR033731">
    <property type="entry name" value="GlyRS-like_core"/>
</dbReference>
<dbReference type="SUPFAM" id="SSF52954">
    <property type="entry name" value="Class II aaRS ABD-related"/>
    <property type="match status" value="1"/>
</dbReference>
<gene>
    <name evidence="11" type="ORF">C8Q71DRAFT_788745</name>
</gene>
<dbReference type="Pfam" id="PF00587">
    <property type="entry name" value="tRNA-synt_2b"/>
    <property type="match status" value="1"/>
</dbReference>
<evidence type="ECO:0000256" key="6">
    <source>
        <dbReference type="ARBA" id="ARBA00022917"/>
    </source>
</evidence>
<accession>A0ABQ8K0Z4</accession>
<dbReference type="InterPro" id="IPR002314">
    <property type="entry name" value="aa-tRNA-synt_IIb"/>
</dbReference>
<dbReference type="InterPro" id="IPR045864">
    <property type="entry name" value="aa-tRNA-synth_II/BPL/LPL"/>
</dbReference>
<evidence type="ECO:0000259" key="10">
    <source>
        <dbReference type="PROSITE" id="PS50862"/>
    </source>
</evidence>
<comment type="similarity">
    <text evidence="1">Belongs to the class-II aminoacyl-tRNA synthetase family.</text>
</comment>
<keyword evidence="12" id="KW-1185">Reference proteome</keyword>
<evidence type="ECO:0000313" key="12">
    <source>
        <dbReference type="Proteomes" id="UP000814176"/>
    </source>
</evidence>
<evidence type="ECO:0000313" key="11">
    <source>
        <dbReference type="EMBL" id="KAH9829849.1"/>
    </source>
</evidence>
<dbReference type="Proteomes" id="UP000814176">
    <property type="component" value="Unassembled WGS sequence"/>
</dbReference>
<dbReference type="GeneID" id="72005966"/>
<dbReference type="InterPro" id="IPR027031">
    <property type="entry name" value="Gly-tRNA_synthase/POLG2"/>
</dbReference>
<dbReference type="EMBL" id="JADCUA010000035">
    <property type="protein sequence ID" value="KAH9829849.1"/>
    <property type="molecule type" value="Genomic_DNA"/>
</dbReference>
<keyword evidence="3" id="KW-0436">Ligase</keyword>
<keyword evidence="4" id="KW-0547">Nucleotide-binding</keyword>
<evidence type="ECO:0000256" key="2">
    <source>
        <dbReference type="ARBA" id="ARBA00012829"/>
    </source>
</evidence>
<dbReference type="Pfam" id="PF03129">
    <property type="entry name" value="HGTP_anticodon"/>
    <property type="match status" value="1"/>
</dbReference>
<dbReference type="Gene3D" id="3.40.50.800">
    <property type="entry name" value="Anticodon-binding domain"/>
    <property type="match status" value="1"/>
</dbReference>
<dbReference type="PANTHER" id="PTHR10745:SF0">
    <property type="entry name" value="GLYCINE--TRNA LIGASE"/>
    <property type="match status" value="1"/>
</dbReference>
<reference evidence="11 12" key="1">
    <citation type="journal article" date="2021" name="Environ. Microbiol.">
        <title>Gene family expansions and transcriptome signatures uncover fungal adaptations to wood decay.</title>
        <authorList>
            <person name="Hage H."/>
            <person name="Miyauchi S."/>
            <person name="Viragh M."/>
            <person name="Drula E."/>
            <person name="Min B."/>
            <person name="Chaduli D."/>
            <person name="Navarro D."/>
            <person name="Favel A."/>
            <person name="Norest M."/>
            <person name="Lesage-Meessen L."/>
            <person name="Balint B."/>
            <person name="Merenyi Z."/>
            <person name="de Eugenio L."/>
            <person name="Morin E."/>
            <person name="Martinez A.T."/>
            <person name="Baldrian P."/>
            <person name="Stursova M."/>
            <person name="Martinez M.J."/>
            <person name="Novotny C."/>
            <person name="Magnuson J.K."/>
            <person name="Spatafora J.W."/>
            <person name="Maurice S."/>
            <person name="Pangilinan J."/>
            <person name="Andreopoulos W."/>
            <person name="LaButti K."/>
            <person name="Hundley H."/>
            <person name="Na H."/>
            <person name="Kuo A."/>
            <person name="Barry K."/>
            <person name="Lipzen A."/>
            <person name="Henrissat B."/>
            <person name="Riley R."/>
            <person name="Ahrendt S."/>
            <person name="Nagy L.G."/>
            <person name="Grigoriev I.V."/>
            <person name="Martin F."/>
            <person name="Rosso M.N."/>
        </authorList>
    </citation>
    <scope>NUCLEOTIDE SEQUENCE [LARGE SCALE GENOMIC DNA]</scope>
    <source>
        <strain evidence="11 12">CIRM-BRFM 1785</strain>
    </source>
</reference>
<dbReference type="InterPro" id="IPR002315">
    <property type="entry name" value="tRNA-synt_gly"/>
</dbReference>
<feature type="region of interest" description="Disordered" evidence="9">
    <location>
        <begin position="153"/>
        <end position="182"/>
    </location>
</feature>
<keyword evidence="5" id="KW-0067">ATP-binding</keyword>
<dbReference type="Gene3D" id="3.30.720.200">
    <property type="match status" value="1"/>
</dbReference>
<name>A0ABQ8K0Z4_9APHY</name>
<dbReference type="SUPFAM" id="SSF55681">
    <property type="entry name" value="Class II aaRS and biotin synthetases"/>
    <property type="match status" value="1"/>
</dbReference>
<dbReference type="InterPro" id="IPR036621">
    <property type="entry name" value="Anticodon-bd_dom_sf"/>
</dbReference>
<dbReference type="Gene3D" id="3.30.40.230">
    <property type="match status" value="1"/>
</dbReference>
<feature type="domain" description="Aminoacyl-transfer RNA synthetases class-II family profile" evidence="10">
    <location>
        <begin position="205"/>
        <end position="573"/>
    </location>
</feature>
<evidence type="ECO:0000256" key="8">
    <source>
        <dbReference type="ARBA" id="ARBA00030057"/>
    </source>
</evidence>
<comment type="caution">
    <text evidence="11">The sequence shown here is derived from an EMBL/GenBank/DDBJ whole genome shotgun (WGS) entry which is preliminary data.</text>
</comment>
<dbReference type="Gene3D" id="3.30.930.10">
    <property type="entry name" value="Bira Bifunctional Protein, Domain 2"/>
    <property type="match status" value="1"/>
</dbReference>
<keyword evidence="7" id="KW-0030">Aminoacyl-tRNA synthetase</keyword>
<dbReference type="NCBIfam" id="NF003211">
    <property type="entry name" value="PRK04173.1"/>
    <property type="match status" value="1"/>
</dbReference>
<evidence type="ECO:0000256" key="1">
    <source>
        <dbReference type="ARBA" id="ARBA00008226"/>
    </source>
</evidence>
<proteinExistence type="inferred from homology"/>
<evidence type="ECO:0000256" key="4">
    <source>
        <dbReference type="ARBA" id="ARBA00022741"/>
    </source>
</evidence>
<dbReference type="PANTHER" id="PTHR10745">
    <property type="entry name" value="GLYCYL-TRNA SYNTHETASE/DNA POLYMERASE SUBUNIT GAMMA-2"/>
    <property type="match status" value="1"/>
</dbReference>
<protein>
    <recommendedName>
        <fullName evidence="2">glycine--tRNA ligase</fullName>
        <ecNumber evidence="2">6.1.1.14</ecNumber>
    </recommendedName>
    <alternativeName>
        <fullName evidence="8">Diadenosine tetraphosphate synthetase</fullName>
    </alternativeName>
</protein>
<dbReference type="InterPro" id="IPR004154">
    <property type="entry name" value="Anticodon-bd"/>
</dbReference>
<organism evidence="11 12">
    <name type="scientific">Rhodofomes roseus</name>
    <dbReference type="NCBI Taxonomy" id="34475"/>
    <lineage>
        <taxon>Eukaryota</taxon>
        <taxon>Fungi</taxon>
        <taxon>Dikarya</taxon>
        <taxon>Basidiomycota</taxon>
        <taxon>Agaricomycotina</taxon>
        <taxon>Agaricomycetes</taxon>
        <taxon>Polyporales</taxon>
        <taxon>Rhodofomes</taxon>
    </lineage>
</organism>
<evidence type="ECO:0000256" key="3">
    <source>
        <dbReference type="ARBA" id="ARBA00022598"/>
    </source>
</evidence>
<dbReference type="CDD" id="cd00774">
    <property type="entry name" value="GlyRS-like_core"/>
    <property type="match status" value="1"/>
</dbReference>